<dbReference type="InterPro" id="IPR011251">
    <property type="entry name" value="Luciferase-like_dom"/>
</dbReference>
<keyword evidence="5" id="KW-1185">Reference proteome</keyword>
<proteinExistence type="predicted"/>
<keyword evidence="1" id="KW-0560">Oxidoreductase</keyword>
<sequence length="732" mass="79684">MRDSAMCTPTTSWPASTASAAATAESTPPDIAASTLIAHPRAERHEPRGPRAVHHAWQDLEHEVDVGVGARRAQREAQRPTGLDLGDAHGEQDVRRARDAGLARRPRRDLDARRVQKVQQRVALAARERQVRVGGQARGPPVGRQGQVRGAAQDGVGHTLDDARDEPVAQRGEARSPLGQRTHGLGRGHGERADPGDVERARPDAALLAAAVEDGRHREVLARDERARAHRAAELVRGDRHGVEAARGEAHRDLPERLDRVAVHRDAVLVGELDDLADGLHGADLVVRPHDRDERRLRGVRGELLAQRSEVDPALGVDREQNDLGTRVLGHPERRVEDRVVLDGRDEDAAALRVPGATAPEDPLDREVVGLRAATREEHLAGTRTDRGRERLARLLDRPASRPARRVQRRGVARPGELRRHRLERRRRHGGRRGVVEVGAGHRSSLRRRRSWTRRRPYAVGARWREWGMTTLGAVFPPSLPPEALVPAARVADEAGIDELWLWEDCFRESGIATAAIALTATSRIRVGIGVMPTPLRNVALTAMEVATLERAFPGRFLPGIGHGVQEWMEQVGNRASSPLTLLREYATALRALLAGERVTTQGRYVQLRDVALDWPPLTAPPVLSAATGPRTVRLTGEVADGTILTAESAADDVRAARAVVDEARVTSGRADGHLVVVNLATTDDPQRDADAVHAMAEAGADTVVLQPGAYDAPVDGAAFMTYVGTQVRPLL</sequence>
<dbReference type="Gene3D" id="3.20.20.30">
    <property type="entry name" value="Luciferase-like domain"/>
    <property type="match status" value="1"/>
</dbReference>
<feature type="compositionally biased region" description="Basic residues" evidence="2">
    <location>
        <begin position="403"/>
        <end position="412"/>
    </location>
</feature>
<evidence type="ECO:0000259" key="3">
    <source>
        <dbReference type="Pfam" id="PF00296"/>
    </source>
</evidence>
<evidence type="ECO:0000256" key="1">
    <source>
        <dbReference type="ARBA" id="ARBA00023002"/>
    </source>
</evidence>
<feature type="region of interest" description="Disordered" evidence="2">
    <location>
        <begin position="1"/>
        <end position="28"/>
    </location>
</feature>
<accession>A0ABQ6I3I3</accession>
<feature type="domain" description="Luciferase-like" evidence="3">
    <location>
        <begin position="480"/>
        <end position="687"/>
    </location>
</feature>
<feature type="region of interest" description="Disordered" evidence="2">
    <location>
        <begin position="74"/>
        <end position="115"/>
    </location>
</feature>
<gene>
    <name evidence="4" type="ORF">GCM10025864_30450</name>
</gene>
<dbReference type="Proteomes" id="UP001157091">
    <property type="component" value="Unassembled WGS sequence"/>
</dbReference>
<feature type="compositionally biased region" description="Low complexity" evidence="2">
    <location>
        <begin position="8"/>
        <end position="28"/>
    </location>
</feature>
<feature type="region of interest" description="Disordered" evidence="2">
    <location>
        <begin position="400"/>
        <end position="433"/>
    </location>
</feature>
<dbReference type="InterPro" id="IPR036661">
    <property type="entry name" value="Luciferase-like_sf"/>
</dbReference>
<dbReference type="InterPro" id="IPR050564">
    <property type="entry name" value="F420-G6PD/mer"/>
</dbReference>
<reference evidence="5" key="1">
    <citation type="journal article" date="2019" name="Int. J. Syst. Evol. Microbiol.">
        <title>The Global Catalogue of Microorganisms (GCM) 10K type strain sequencing project: providing services to taxonomists for standard genome sequencing and annotation.</title>
        <authorList>
            <consortium name="The Broad Institute Genomics Platform"/>
            <consortium name="The Broad Institute Genome Sequencing Center for Infectious Disease"/>
            <person name="Wu L."/>
            <person name="Ma J."/>
        </authorList>
    </citation>
    <scope>NUCLEOTIDE SEQUENCE [LARGE SCALE GENOMIC DNA]</scope>
    <source>
        <strain evidence="5">NBRC 106348</strain>
    </source>
</reference>
<feature type="compositionally biased region" description="Basic residues" evidence="2">
    <location>
        <begin position="419"/>
        <end position="432"/>
    </location>
</feature>
<dbReference type="PANTHER" id="PTHR43244">
    <property type="match status" value="1"/>
</dbReference>
<evidence type="ECO:0000256" key="2">
    <source>
        <dbReference type="SAM" id="MobiDB-lite"/>
    </source>
</evidence>
<protein>
    <recommendedName>
        <fullName evidence="3">Luciferase-like domain-containing protein</fullName>
    </recommendedName>
</protein>
<dbReference type="PANTHER" id="PTHR43244:SF1">
    <property type="entry name" value="5,10-METHYLENETETRAHYDROMETHANOPTERIN REDUCTASE"/>
    <property type="match status" value="1"/>
</dbReference>
<feature type="compositionally biased region" description="Basic and acidic residues" evidence="2">
    <location>
        <begin position="86"/>
        <end position="114"/>
    </location>
</feature>
<evidence type="ECO:0000313" key="4">
    <source>
        <dbReference type="EMBL" id="GMA25286.1"/>
    </source>
</evidence>
<comment type="caution">
    <text evidence="4">The sequence shown here is derived from an EMBL/GenBank/DDBJ whole genome shotgun (WGS) entry which is preliminary data.</text>
</comment>
<dbReference type="SUPFAM" id="SSF51679">
    <property type="entry name" value="Bacterial luciferase-like"/>
    <property type="match status" value="1"/>
</dbReference>
<name>A0ABQ6I3I3_9MICO</name>
<organism evidence="4 5">
    <name type="scientific">Luteimicrobium album</name>
    <dbReference type="NCBI Taxonomy" id="1054550"/>
    <lineage>
        <taxon>Bacteria</taxon>
        <taxon>Bacillati</taxon>
        <taxon>Actinomycetota</taxon>
        <taxon>Actinomycetes</taxon>
        <taxon>Micrococcales</taxon>
        <taxon>Luteimicrobium</taxon>
    </lineage>
</organism>
<evidence type="ECO:0000313" key="5">
    <source>
        <dbReference type="Proteomes" id="UP001157091"/>
    </source>
</evidence>
<dbReference type="Pfam" id="PF00296">
    <property type="entry name" value="Bac_luciferase"/>
    <property type="match status" value="1"/>
</dbReference>
<feature type="compositionally biased region" description="Basic and acidic residues" evidence="2">
    <location>
        <begin position="188"/>
        <end position="200"/>
    </location>
</feature>
<feature type="region of interest" description="Disordered" evidence="2">
    <location>
        <begin position="129"/>
        <end position="200"/>
    </location>
</feature>
<feature type="compositionally biased region" description="Basic and acidic residues" evidence="2">
    <location>
        <begin position="159"/>
        <end position="174"/>
    </location>
</feature>
<dbReference type="EMBL" id="BSUK01000001">
    <property type="protein sequence ID" value="GMA25286.1"/>
    <property type="molecule type" value="Genomic_DNA"/>
</dbReference>
<dbReference type="CDD" id="cd01097">
    <property type="entry name" value="Tetrahydromethanopterin_reductase"/>
    <property type="match status" value="1"/>
</dbReference>